<dbReference type="Proteomes" id="UP000002774">
    <property type="component" value="Chromosome"/>
</dbReference>
<dbReference type="AlphaFoldDB" id="H1YEW8"/>
<organism evidence="2 3">
    <name type="scientific">Mucilaginibacter paludis DSM 18603</name>
    <dbReference type="NCBI Taxonomy" id="714943"/>
    <lineage>
        <taxon>Bacteria</taxon>
        <taxon>Pseudomonadati</taxon>
        <taxon>Bacteroidota</taxon>
        <taxon>Sphingobacteriia</taxon>
        <taxon>Sphingobacteriales</taxon>
        <taxon>Sphingobacteriaceae</taxon>
        <taxon>Mucilaginibacter</taxon>
    </lineage>
</organism>
<name>H1YEW8_9SPHI</name>
<dbReference type="EMBL" id="CM001403">
    <property type="protein sequence ID" value="EHQ24385.1"/>
    <property type="molecule type" value="Genomic_DNA"/>
</dbReference>
<proteinExistence type="predicted"/>
<keyword evidence="1" id="KW-0732">Signal</keyword>
<evidence type="ECO:0000313" key="3">
    <source>
        <dbReference type="Proteomes" id="UP000002774"/>
    </source>
</evidence>
<evidence type="ECO:0000256" key="1">
    <source>
        <dbReference type="SAM" id="SignalP"/>
    </source>
</evidence>
<evidence type="ECO:0008006" key="4">
    <source>
        <dbReference type="Google" id="ProtNLM"/>
    </source>
</evidence>
<protein>
    <recommendedName>
        <fullName evidence="4">Lipoprotein</fullName>
    </recommendedName>
</protein>
<gene>
    <name evidence="2" type="ORF">Mucpa_0185</name>
</gene>
<feature type="chain" id="PRO_5003557818" description="Lipoprotein" evidence="1">
    <location>
        <begin position="19"/>
        <end position="61"/>
    </location>
</feature>
<sequence length="61" mass="7316">MRMFMLFLLMGLAGCQSAAEKKREQKLRDTIELLRKKADFKPLEKSEAYHFINQYFLPQFD</sequence>
<accession>H1YEW8</accession>
<feature type="signal peptide" evidence="1">
    <location>
        <begin position="1"/>
        <end position="18"/>
    </location>
</feature>
<reference evidence="2" key="1">
    <citation type="submission" date="2011-09" db="EMBL/GenBank/DDBJ databases">
        <title>The permanent draft genome of Mucilaginibacter paludis DSM 18603.</title>
        <authorList>
            <consortium name="US DOE Joint Genome Institute (JGI-PGF)"/>
            <person name="Lucas S."/>
            <person name="Han J."/>
            <person name="Lapidus A."/>
            <person name="Bruce D."/>
            <person name="Goodwin L."/>
            <person name="Pitluck S."/>
            <person name="Peters L."/>
            <person name="Kyrpides N."/>
            <person name="Mavromatis K."/>
            <person name="Ivanova N."/>
            <person name="Mikhailova N."/>
            <person name="Held B."/>
            <person name="Detter J.C."/>
            <person name="Tapia R."/>
            <person name="Han C."/>
            <person name="Land M."/>
            <person name="Hauser L."/>
            <person name="Markowitz V."/>
            <person name="Cheng J.-F."/>
            <person name="Hugenholtz P."/>
            <person name="Woyke T."/>
            <person name="Wu D."/>
            <person name="Tindall B."/>
            <person name="Brambilla E."/>
            <person name="Klenk H.-P."/>
            <person name="Eisen J.A."/>
        </authorList>
    </citation>
    <scope>NUCLEOTIDE SEQUENCE [LARGE SCALE GENOMIC DNA]</scope>
    <source>
        <strain evidence="2">DSM 18603</strain>
    </source>
</reference>
<dbReference type="PROSITE" id="PS51257">
    <property type="entry name" value="PROKAR_LIPOPROTEIN"/>
    <property type="match status" value="1"/>
</dbReference>
<evidence type="ECO:0000313" key="2">
    <source>
        <dbReference type="EMBL" id="EHQ24385.1"/>
    </source>
</evidence>
<keyword evidence="3" id="KW-1185">Reference proteome</keyword>
<dbReference type="HOGENOM" id="CLU_2917610_0_0_10"/>